<name>A0A4Z1T0U3_GIAMU</name>
<dbReference type="AlphaFoldDB" id="A0A4Z1T0U3"/>
<evidence type="ECO:0000256" key="1">
    <source>
        <dbReference type="SAM" id="Coils"/>
    </source>
</evidence>
<reference evidence="2 3" key="1">
    <citation type="submission" date="2019-05" db="EMBL/GenBank/DDBJ databases">
        <title>The compact genome of Giardia muris reveals important steps in the evolution of intestinal protozoan parasites.</title>
        <authorList>
            <person name="Xu F."/>
            <person name="Jimenez-Gonzalez A."/>
            <person name="Einarsson E."/>
            <person name="Astvaldsson A."/>
            <person name="Peirasmaki D."/>
            <person name="Eckmann L."/>
            <person name="Andersson J.O."/>
            <person name="Svard S.G."/>
            <person name="Jerlstrom-Hultqvist J."/>
        </authorList>
    </citation>
    <scope>NUCLEOTIDE SEQUENCE [LARGE SCALE GENOMIC DNA]</scope>
    <source>
        <strain evidence="2 3">Roberts-Thomson</strain>
    </source>
</reference>
<accession>A0A4Z1T0U3</accession>
<sequence>MSDAEECIRSLAQKLAEAQKRIQELELCVEERTVEVESMRSKIGCLTTTPLETTRNLQDELPTSPSYGCESCLLLQEQLSKLRAFVLQTDMTAREDIKVVTDVACQTEEMTSVPDTMGLKRKEVLLYLLGTVNKRYGSLPEYIRNNVETPTFADGLRCIVAGGSIDDVPNKAFRSRFLSLLKGA</sequence>
<organism evidence="2 3">
    <name type="scientific">Giardia muris</name>
    <dbReference type="NCBI Taxonomy" id="5742"/>
    <lineage>
        <taxon>Eukaryota</taxon>
        <taxon>Metamonada</taxon>
        <taxon>Diplomonadida</taxon>
        <taxon>Hexamitidae</taxon>
        <taxon>Giardiinae</taxon>
        <taxon>Giardia</taxon>
    </lineage>
</organism>
<dbReference type="EMBL" id="VDLU01000001">
    <property type="protein sequence ID" value="TNJ30595.1"/>
    <property type="molecule type" value="Genomic_DNA"/>
</dbReference>
<comment type="caution">
    <text evidence="2">The sequence shown here is derived from an EMBL/GenBank/DDBJ whole genome shotgun (WGS) entry which is preliminary data.</text>
</comment>
<gene>
    <name evidence="2" type="ORF">GMRT_12250</name>
</gene>
<evidence type="ECO:0000313" key="3">
    <source>
        <dbReference type="Proteomes" id="UP000315496"/>
    </source>
</evidence>
<keyword evidence="3" id="KW-1185">Reference proteome</keyword>
<protein>
    <submittedName>
        <fullName evidence="2">Uncharacterized protein</fullName>
    </submittedName>
</protein>
<dbReference type="VEuPathDB" id="GiardiaDB:GMRT_12250"/>
<keyword evidence="1" id="KW-0175">Coiled coil</keyword>
<feature type="coiled-coil region" evidence="1">
    <location>
        <begin position="1"/>
        <end position="35"/>
    </location>
</feature>
<dbReference type="Proteomes" id="UP000315496">
    <property type="component" value="Chromosome 1"/>
</dbReference>
<proteinExistence type="predicted"/>
<evidence type="ECO:0000313" key="2">
    <source>
        <dbReference type="EMBL" id="TNJ30595.1"/>
    </source>
</evidence>